<dbReference type="EMBL" id="PDCK01000039">
    <property type="protein sequence ID" value="PRQ59523.1"/>
    <property type="molecule type" value="Genomic_DNA"/>
</dbReference>
<organism evidence="3 4">
    <name type="scientific">Rosa chinensis</name>
    <name type="common">China rose</name>
    <dbReference type="NCBI Taxonomy" id="74649"/>
    <lineage>
        <taxon>Eukaryota</taxon>
        <taxon>Viridiplantae</taxon>
        <taxon>Streptophyta</taxon>
        <taxon>Embryophyta</taxon>
        <taxon>Tracheophyta</taxon>
        <taxon>Spermatophyta</taxon>
        <taxon>Magnoliopsida</taxon>
        <taxon>eudicotyledons</taxon>
        <taxon>Gunneridae</taxon>
        <taxon>Pentapetalae</taxon>
        <taxon>rosids</taxon>
        <taxon>fabids</taxon>
        <taxon>Rosales</taxon>
        <taxon>Rosaceae</taxon>
        <taxon>Rosoideae</taxon>
        <taxon>Rosoideae incertae sedis</taxon>
        <taxon>Rosa</taxon>
    </lineage>
</organism>
<accession>A0A2P6SLI0</accession>
<evidence type="ECO:0000256" key="1">
    <source>
        <dbReference type="SAM" id="Phobius"/>
    </source>
</evidence>
<comment type="caution">
    <text evidence="3">The sequence shown here is derived from an EMBL/GenBank/DDBJ whole genome shotgun (WGS) entry which is preliminary data.</text>
</comment>
<evidence type="ECO:0000256" key="2">
    <source>
        <dbReference type="SAM" id="SignalP"/>
    </source>
</evidence>
<keyword evidence="2" id="KW-0732">Signal</keyword>
<evidence type="ECO:0000313" key="4">
    <source>
        <dbReference type="Proteomes" id="UP000238479"/>
    </source>
</evidence>
<keyword evidence="1" id="KW-0472">Membrane</keyword>
<keyword evidence="1" id="KW-1133">Transmembrane helix</keyword>
<feature type="transmembrane region" description="Helical" evidence="1">
    <location>
        <begin position="27"/>
        <end position="49"/>
    </location>
</feature>
<evidence type="ECO:0000313" key="3">
    <source>
        <dbReference type="EMBL" id="PRQ59523.1"/>
    </source>
</evidence>
<proteinExistence type="predicted"/>
<keyword evidence="1" id="KW-0812">Transmembrane</keyword>
<dbReference type="AlphaFoldDB" id="A0A2P6SLI0"/>
<dbReference type="Gramene" id="PRQ59523">
    <property type="protein sequence ID" value="PRQ59523"/>
    <property type="gene ID" value="RchiOBHm_Chr1g0371141"/>
</dbReference>
<feature type="signal peptide" evidence="2">
    <location>
        <begin position="1"/>
        <end position="17"/>
    </location>
</feature>
<protein>
    <submittedName>
        <fullName evidence="3">Uncharacterized protein</fullName>
    </submittedName>
</protein>
<dbReference type="Proteomes" id="UP000238479">
    <property type="component" value="Chromosome 1"/>
</dbReference>
<keyword evidence="4" id="KW-1185">Reference proteome</keyword>
<reference evidence="3 4" key="1">
    <citation type="journal article" date="2018" name="Nat. Genet.">
        <title>The Rosa genome provides new insights in the design of modern roses.</title>
        <authorList>
            <person name="Bendahmane M."/>
        </authorList>
    </citation>
    <scope>NUCLEOTIDE SEQUENCE [LARGE SCALE GENOMIC DNA]</scope>
    <source>
        <strain evidence="4">cv. Old Blush</strain>
    </source>
</reference>
<feature type="chain" id="PRO_5015160947" evidence="2">
    <location>
        <begin position="18"/>
        <end position="59"/>
    </location>
</feature>
<sequence length="59" mass="6503">MIFVTLFSSFLLSSSSSSPLLISSPILCSYLLFLLLAMIFVTLSSPISISPHLKFRFTS</sequence>
<name>A0A2P6SLI0_ROSCH</name>
<gene>
    <name evidence="3" type="ORF">RchiOBHm_Chr1g0371141</name>
</gene>